<dbReference type="Proteomes" id="UP000254711">
    <property type="component" value="Unassembled WGS sequence"/>
</dbReference>
<dbReference type="OrthoDB" id="9797655at2"/>
<dbReference type="RefSeq" id="WP_114825531.1">
    <property type="nucleotide sequence ID" value="NZ_QQSY01000003.1"/>
</dbReference>
<feature type="domain" description="Ubiquitin Mut7-C" evidence="2">
    <location>
        <begin position="13"/>
        <end position="91"/>
    </location>
</feature>
<evidence type="ECO:0000313" key="4">
    <source>
        <dbReference type="Proteomes" id="UP000254711"/>
    </source>
</evidence>
<evidence type="ECO:0000259" key="2">
    <source>
        <dbReference type="Pfam" id="PF14451"/>
    </source>
</evidence>
<protein>
    <submittedName>
        <fullName evidence="3">Twitching motility protein PilT</fullName>
    </submittedName>
</protein>
<dbReference type="PANTHER" id="PTHR39081:SF1">
    <property type="entry name" value="MUT7-C RNASE DOMAIN-CONTAINING PROTEIN"/>
    <property type="match status" value="1"/>
</dbReference>
<dbReference type="InterPro" id="IPR002782">
    <property type="entry name" value="Mut7-C_RNAse_dom"/>
</dbReference>
<dbReference type="PANTHER" id="PTHR39081">
    <property type="entry name" value="MUT7-C DOMAIN-CONTAINING PROTEIN"/>
    <property type="match status" value="1"/>
</dbReference>
<evidence type="ECO:0000313" key="3">
    <source>
        <dbReference type="EMBL" id="RDI98014.1"/>
    </source>
</evidence>
<dbReference type="Pfam" id="PF01927">
    <property type="entry name" value="Mut7-C"/>
    <property type="match status" value="1"/>
</dbReference>
<comment type="caution">
    <text evidence="3">The sequence shown here is derived from an EMBL/GenBank/DDBJ whole genome shotgun (WGS) entry which is preliminary data.</text>
</comment>
<evidence type="ECO:0000259" key="1">
    <source>
        <dbReference type="Pfam" id="PF01927"/>
    </source>
</evidence>
<accession>A0A370K5V8</accession>
<organism evidence="3 4">
    <name type="scientific">Dyella solisilvae</name>
    <dbReference type="NCBI Taxonomy" id="1920168"/>
    <lineage>
        <taxon>Bacteria</taxon>
        <taxon>Pseudomonadati</taxon>
        <taxon>Pseudomonadota</taxon>
        <taxon>Gammaproteobacteria</taxon>
        <taxon>Lysobacterales</taxon>
        <taxon>Rhodanobacteraceae</taxon>
        <taxon>Dyella</taxon>
    </lineage>
</organism>
<feature type="domain" description="Mut7-C RNAse" evidence="1">
    <location>
        <begin position="106"/>
        <end position="248"/>
    </location>
</feature>
<dbReference type="EMBL" id="QQSY01000003">
    <property type="protein sequence ID" value="RDI98014.1"/>
    <property type="molecule type" value="Genomic_DNA"/>
</dbReference>
<gene>
    <name evidence="3" type="ORF">DVT68_13070</name>
</gene>
<dbReference type="Pfam" id="PF14451">
    <property type="entry name" value="Ub-Mut7C"/>
    <property type="match status" value="1"/>
</dbReference>
<keyword evidence="4" id="KW-1185">Reference proteome</keyword>
<name>A0A370K5V8_9GAMM</name>
<dbReference type="AlphaFoldDB" id="A0A370K5V8"/>
<sequence length="260" mass="30325">MAPAHAAERARHAAEFRFYEELNDFLPTMRRKRTFRHSFDGTPAVKDTIEALGVPHTEVDLILVDGRSVRFAYRLHGGERVAVYPMFERFDLRPLYRLRPRPLRHTRFVLDVHLGTLARWLRLLGFDASYERECDDAQLAAISAHERRILLTRDVGLLKRSAVTRGHWVRATDPLRQIEEVIRAFSLQKDLHPFSRCTACNGALHPAPRTEVAGRVPARVYARFRRFVQCRGCQRIYWRGSHYARLEALTRSLRRTTRTV</sequence>
<reference evidence="3 4" key="1">
    <citation type="submission" date="2018-07" db="EMBL/GenBank/DDBJ databases">
        <title>Dyella solisilvae sp. nov., isolated from the pine and broad-leaved mixed forest soil.</title>
        <authorList>
            <person name="Gao Z."/>
            <person name="Qiu L."/>
        </authorList>
    </citation>
    <scope>NUCLEOTIDE SEQUENCE [LARGE SCALE GENOMIC DNA]</scope>
    <source>
        <strain evidence="3 4">DHG54</strain>
    </source>
</reference>
<dbReference type="InterPro" id="IPR027798">
    <property type="entry name" value="Ub_Mut7C"/>
</dbReference>
<proteinExistence type="predicted"/>